<dbReference type="Proteomes" id="UP001642484">
    <property type="component" value="Unassembled WGS sequence"/>
</dbReference>
<name>A0ABP0LJA8_9DINO</name>
<keyword evidence="3" id="KW-1185">Reference proteome</keyword>
<keyword evidence="1" id="KW-0472">Membrane</keyword>
<reference evidence="2 3" key="1">
    <citation type="submission" date="2024-02" db="EMBL/GenBank/DDBJ databases">
        <authorList>
            <person name="Chen Y."/>
            <person name="Shah S."/>
            <person name="Dougan E. K."/>
            <person name="Thang M."/>
            <person name="Chan C."/>
        </authorList>
    </citation>
    <scope>NUCLEOTIDE SEQUENCE [LARGE SCALE GENOMIC DNA]</scope>
</reference>
<protein>
    <recommendedName>
        <fullName evidence="4">Acyltransferase 3 domain-containing protein</fullName>
    </recommendedName>
</protein>
<accession>A0ABP0LJA8</accession>
<keyword evidence="1" id="KW-1133">Transmembrane helix</keyword>
<dbReference type="EMBL" id="CAXAMN010012891">
    <property type="protein sequence ID" value="CAK9039284.1"/>
    <property type="molecule type" value="Genomic_DNA"/>
</dbReference>
<proteinExistence type="predicted"/>
<feature type="transmembrane region" description="Helical" evidence="1">
    <location>
        <begin position="507"/>
        <end position="528"/>
    </location>
</feature>
<evidence type="ECO:0000313" key="3">
    <source>
        <dbReference type="Proteomes" id="UP001642484"/>
    </source>
</evidence>
<organism evidence="2 3">
    <name type="scientific">Durusdinium trenchii</name>
    <dbReference type="NCBI Taxonomy" id="1381693"/>
    <lineage>
        <taxon>Eukaryota</taxon>
        <taxon>Sar</taxon>
        <taxon>Alveolata</taxon>
        <taxon>Dinophyceae</taxon>
        <taxon>Suessiales</taxon>
        <taxon>Symbiodiniaceae</taxon>
        <taxon>Durusdinium</taxon>
    </lineage>
</organism>
<evidence type="ECO:0000256" key="1">
    <source>
        <dbReference type="SAM" id="Phobius"/>
    </source>
</evidence>
<evidence type="ECO:0008006" key="4">
    <source>
        <dbReference type="Google" id="ProtNLM"/>
    </source>
</evidence>
<keyword evidence="1" id="KW-0812">Transmembrane</keyword>
<sequence length="583" mass="64877">MPSSSSGSWVLLFGPAQETKAAKNGLRTDPDARFWSQPIFQELSSQVSTLPSLSEVDRGRPRLCWSLGHRFWFGELSFHHVSPPETYIFGFCVPKSCNVSSDVDLQIAKPFLRRLLAHSSGSNWCRLELQEWTAEAPQFEVWLLVCALLYFCLPVAAFGEERRSRAACSWLRLVATVALVVYHMSSFPIYAKPGLPPGLLHLCTWLCGILHDPLFTALSASLLLRGGPHCWNVYLLPGRLLRKWARQLLPGLAARSILCYGLASYPTVPFLLKVQPPKSKLCHEEALRCTHHSCTPLWGLADHLLAFPPLDYAGNFVEQDMVRSALLILVACCLEGDLRLFRFLALLGLAWFCWPLGRSLSTCVLDGRVHGPCVPSPFTAYLDLPGDNVVALAVLLWHLTRSKWPKMLALPSFLAAVAMEVMGCPWQGVGPLWYCCSRVLLGLSVAQLTGDTGESSQEAQQKQVPVSPWLWKADRLCFGVCVVHMRVIEVLFGYLRPQLTDFSWQSFVMDVVVVLFGSFLLAMPLLLVTRVPEALLGLWTRSAPVTPRTTDKSCQDTAGDDFAEMADLGSRRAGTHYFGKPTF</sequence>
<gene>
    <name evidence="2" type="ORF">CCMP2556_LOCUS21359</name>
</gene>
<comment type="caution">
    <text evidence="2">The sequence shown here is derived from an EMBL/GenBank/DDBJ whole genome shotgun (WGS) entry which is preliminary data.</text>
</comment>
<evidence type="ECO:0000313" key="2">
    <source>
        <dbReference type="EMBL" id="CAK9039284.1"/>
    </source>
</evidence>